<proteinExistence type="predicted"/>
<dbReference type="AlphaFoldDB" id="A0A9J5Y3N0"/>
<dbReference type="Proteomes" id="UP000824120">
    <property type="component" value="Chromosome 7"/>
</dbReference>
<reference evidence="1 2" key="1">
    <citation type="submission" date="2020-09" db="EMBL/GenBank/DDBJ databases">
        <title>De no assembly of potato wild relative species, Solanum commersonii.</title>
        <authorList>
            <person name="Cho K."/>
        </authorList>
    </citation>
    <scope>NUCLEOTIDE SEQUENCE [LARGE SCALE GENOMIC DNA]</scope>
    <source>
        <strain evidence="1">LZ3.2</strain>
        <tissue evidence="1">Leaf</tissue>
    </source>
</reference>
<evidence type="ECO:0000313" key="1">
    <source>
        <dbReference type="EMBL" id="KAG5594487.1"/>
    </source>
</evidence>
<dbReference type="EMBL" id="JACXVP010000007">
    <property type="protein sequence ID" value="KAG5594487.1"/>
    <property type="molecule type" value="Genomic_DNA"/>
</dbReference>
<gene>
    <name evidence="1" type="ORF">H5410_035719</name>
</gene>
<accession>A0A9J5Y3N0</accession>
<organism evidence="1 2">
    <name type="scientific">Solanum commersonii</name>
    <name type="common">Commerson's wild potato</name>
    <name type="synonym">Commerson's nightshade</name>
    <dbReference type="NCBI Taxonomy" id="4109"/>
    <lineage>
        <taxon>Eukaryota</taxon>
        <taxon>Viridiplantae</taxon>
        <taxon>Streptophyta</taxon>
        <taxon>Embryophyta</taxon>
        <taxon>Tracheophyta</taxon>
        <taxon>Spermatophyta</taxon>
        <taxon>Magnoliopsida</taxon>
        <taxon>eudicotyledons</taxon>
        <taxon>Gunneridae</taxon>
        <taxon>Pentapetalae</taxon>
        <taxon>asterids</taxon>
        <taxon>lamiids</taxon>
        <taxon>Solanales</taxon>
        <taxon>Solanaceae</taxon>
        <taxon>Solanoideae</taxon>
        <taxon>Solaneae</taxon>
        <taxon>Solanum</taxon>
    </lineage>
</organism>
<comment type="caution">
    <text evidence="1">The sequence shown here is derived from an EMBL/GenBank/DDBJ whole genome shotgun (WGS) entry which is preliminary data.</text>
</comment>
<sequence length="155" mass="18478">MVMNLPFDPMVSDRYEIVCIMKSDGDYNQYYVYSSETRGVYLNGCMHCVSEISSFLRFDLDSMCFRDMPSTLLRWSEIDYSKWFVKYSVDLSSLHEKTTRFLVSTPEVIIKYDYHRTTIKEIMKIEKGKIPVTWEQVSVFEWYDAHQYIEIMACV</sequence>
<evidence type="ECO:0000313" key="2">
    <source>
        <dbReference type="Proteomes" id="UP000824120"/>
    </source>
</evidence>
<name>A0A9J5Y3N0_SOLCO</name>
<protein>
    <submittedName>
        <fullName evidence="1">Uncharacterized protein</fullName>
    </submittedName>
</protein>
<keyword evidence="2" id="KW-1185">Reference proteome</keyword>
<dbReference type="OrthoDB" id="605328at2759"/>